<protein>
    <recommendedName>
        <fullName evidence="3">Methyltransferase domain-containing protein</fullName>
    </recommendedName>
</protein>
<organism evidence="1 2">
    <name type="scientific">Candidatus Thiomargarita nelsonii</name>
    <dbReference type="NCBI Taxonomy" id="1003181"/>
    <lineage>
        <taxon>Bacteria</taxon>
        <taxon>Pseudomonadati</taxon>
        <taxon>Pseudomonadota</taxon>
        <taxon>Gammaproteobacteria</taxon>
        <taxon>Thiotrichales</taxon>
        <taxon>Thiotrichaceae</taxon>
        <taxon>Thiomargarita</taxon>
    </lineage>
</organism>
<dbReference type="EMBL" id="JSZA02000107">
    <property type="protein sequence ID" value="KHD08741.1"/>
    <property type="molecule type" value="Genomic_DNA"/>
</dbReference>
<dbReference type="AlphaFoldDB" id="A0A0A6RXX2"/>
<dbReference type="InterPro" id="IPR029063">
    <property type="entry name" value="SAM-dependent_MTases_sf"/>
</dbReference>
<dbReference type="CDD" id="cd02440">
    <property type="entry name" value="AdoMet_MTases"/>
    <property type="match status" value="1"/>
</dbReference>
<proteinExistence type="predicted"/>
<dbReference type="SUPFAM" id="SSF53335">
    <property type="entry name" value="S-adenosyl-L-methionine-dependent methyltransferases"/>
    <property type="match status" value="1"/>
</dbReference>
<dbReference type="Pfam" id="PF13489">
    <property type="entry name" value="Methyltransf_23"/>
    <property type="match status" value="1"/>
</dbReference>
<accession>A0A0A6RXX2</accession>
<keyword evidence="2" id="KW-1185">Reference proteome</keyword>
<evidence type="ECO:0000313" key="1">
    <source>
        <dbReference type="EMBL" id="KHD08741.1"/>
    </source>
</evidence>
<dbReference type="Gene3D" id="3.40.50.150">
    <property type="entry name" value="Vaccinia Virus protein VP39"/>
    <property type="match status" value="1"/>
</dbReference>
<sequence length="289" mass="33319">MNHDDKSSIASPLENKTYAEFYELRKNASTMTASTIEWFHNHLKMLLDEMREKTRSNTLSVLSIGSGEGDLDIEIIQAILPLLNSQWKHLKYDALEPNVLHRKRFVERLNENSFDDHISVSVHNTSFGMPDGFESNESYDLILFVQVLYFFKDPYQIIQRALAQTKPTGRVIIVHQSAIGIPEIQRKHMLSLKGDENGILSTEDIKRRLDQEGCLYRFYDVDAYLDVTECFNQSEVGLKILSFCMGCDLRKVHKNKLTSLLQSMRNHAEIKDNGLFLYEPIGIFIINPD</sequence>
<name>A0A0A6RXX2_9GAMM</name>
<comment type="caution">
    <text evidence="1">The sequence shown here is derived from an EMBL/GenBank/DDBJ whole genome shotgun (WGS) entry which is preliminary data.</text>
</comment>
<reference evidence="1 2" key="1">
    <citation type="journal article" date="2016" name="Front. Microbiol.">
        <title>Single-Cell (Meta-)Genomics of a Dimorphic Candidatus Thiomargarita nelsonii Reveals Genomic Plasticity.</title>
        <authorList>
            <person name="Flood B.E."/>
            <person name="Fliss P."/>
            <person name="Jones D.S."/>
            <person name="Dick G.J."/>
            <person name="Jain S."/>
            <person name="Kaster A.K."/>
            <person name="Winkel M."/>
            <person name="Mussmann M."/>
            <person name="Bailey J."/>
        </authorList>
    </citation>
    <scope>NUCLEOTIDE SEQUENCE [LARGE SCALE GENOMIC DNA]</scope>
    <source>
        <strain evidence="1">Hydrate Ridge</strain>
    </source>
</reference>
<dbReference type="Proteomes" id="UP000030428">
    <property type="component" value="Unassembled WGS sequence"/>
</dbReference>
<gene>
    <name evidence="1" type="ORF">PN36_22665</name>
</gene>
<evidence type="ECO:0000313" key="2">
    <source>
        <dbReference type="Proteomes" id="UP000030428"/>
    </source>
</evidence>
<evidence type="ECO:0008006" key="3">
    <source>
        <dbReference type="Google" id="ProtNLM"/>
    </source>
</evidence>